<reference evidence="1 2" key="1">
    <citation type="submission" date="2014-07" db="EMBL/GenBank/DDBJ databases">
        <title>Genome of Chryseobacterium soli DSM 19298.</title>
        <authorList>
            <person name="Stropko S.J."/>
            <person name="Pipes S.E."/>
            <person name="Newman J."/>
        </authorList>
    </citation>
    <scope>NUCLEOTIDE SEQUENCE [LARGE SCALE GENOMIC DNA]</scope>
    <source>
        <strain evidence="1 2">DSM 19298</strain>
    </source>
</reference>
<dbReference type="EMBL" id="JPRH01000009">
    <property type="protein sequence ID" value="KFF10804.1"/>
    <property type="molecule type" value="Genomic_DNA"/>
</dbReference>
<evidence type="ECO:0000313" key="1">
    <source>
        <dbReference type="EMBL" id="KFF10804.1"/>
    </source>
</evidence>
<sequence>MKLFYKYFLLIFFLPLQFFSQEIDSSKIECKYLITFLIDTANINTQKKENASLLIGTHISLFKSDQKQIADSLTLISVEKSASNPVNGRIEINTSSVPTAKFKPEVLYSGGKVTIYDEISKEHYNFPAPDKIAWKIENDTKII</sequence>
<comment type="caution">
    <text evidence="1">The sequence shown here is derived from an EMBL/GenBank/DDBJ whole genome shotgun (WGS) entry which is preliminary data.</text>
</comment>
<accession>A0A086A290</accession>
<evidence type="ECO:0000313" key="2">
    <source>
        <dbReference type="Proteomes" id="UP000028705"/>
    </source>
</evidence>
<dbReference type="Proteomes" id="UP000028705">
    <property type="component" value="Unassembled WGS sequence"/>
</dbReference>
<keyword evidence="2" id="KW-1185">Reference proteome</keyword>
<proteinExistence type="predicted"/>
<dbReference type="RefSeq" id="WP_034714357.1">
    <property type="nucleotide sequence ID" value="NZ_JPRH01000009.1"/>
</dbReference>
<dbReference type="OrthoDB" id="1440774at2"/>
<dbReference type="AlphaFoldDB" id="A0A086A290"/>
<protein>
    <recommendedName>
        <fullName evidence="3">GLPGLI family protein</fullName>
    </recommendedName>
</protein>
<name>A0A086A290_9FLAO</name>
<evidence type="ECO:0008006" key="3">
    <source>
        <dbReference type="Google" id="ProtNLM"/>
    </source>
</evidence>
<gene>
    <name evidence="1" type="ORF">IW15_19105</name>
</gene>
<organism evidence="1 2">
    <name type="scientific">Chryseobacterium soli</name>
    <dbReference type="NCBI Taxonomy" id="445961"/>
    <lineage>
        <taxon>Bacteria</taxon>
        <taxon>Pseudomonadati</taxon>
        <taxon>Bacteroidota</taxon>
        <taxon>Flavobacteriia</taxon>
        <taxon>Flavobacteriales</taxon>
        <taxon>Weeksellaceae</taxon>
        <taxon>Chryseobacterium group</taxon>
        <taxon>Chryseobacterium</taxon>
    </lineage>
</organism>